<name>A0AA96G841_9BACT</name>
<evidence type="ECO:0000313" key="5">
    <source>
        <dbReference type="EMBL" id="WNM56601.1"/>
    </source>
</evidence>
<dbReference type="InterPro" id="IPR009187">
    <property type="entry name" value="Prok_Ku"/>
</dbReference>
<protein>
    <recommendedName>
        <fullName evidence="2">Non-homologous end joining protein Ku</fullName>
    </recommendedName>
</protein>
<proteinExistence type="inferred from homology"/>
<keyword evidence="1 2" id="KW-0238">DNA-binding</keyword>
<evidence type="ECO:0000256" key="2">
    <source>
        <dbReference type="HAMAP-Rule" id="MF_01875"/>
    </source>
</evidence>
<sequence length="286" mass="33047">MTRPIWKGHITFGLVTIPVVVHSAEKQFDLHFRLLDSRNQARVRYERVNEETGEEVPWQDIVKGFEYEEGRYVLLNDADFEKVAIEVNKSVEIEAFVNGKDIGYEYFEKPYYLVPDKKGDKVYVLLREVLRRSGKVGIAKVVIRTRQYLAALIPQGHVLMLELLRFHQEIRNMKELDVPEASVKSYKISEKELTLAQQLVESMSTKWEPQRYHDDYRDALLKWIEKKSKSARSRTSVPPAAKEEKIGSGKVVDIMSLLKKSVQKAQPSGRGKKRKSASPRKSRKAS</sequence>
<reference evidence="5 6" key="1">
    <citation type="submission" date="2023-01" db="EMBL/GenBank/DDBJ databases">
        <title>Cultivation and genomic characterization of new, ubiquitous marine nitrite-oxidizing bacteria from the Nitrospirales.</title>
        <authorList>
            <person name="Mueller A.J."/>
            <person name="Daebeler A."/>
            <person name="Herbold C.W."/>
            <person name="Kirkegaard R.H."/>
            <person name="Daims H."/>
        </authorList>
    </citation>
    <scope>NUCLEOTIDE SEQUENCE [LARGE SCALE GENOMIC DNA]</scope>
    <source>
        <strain evidence="5 6">VA</strain>
    </source>
</reference>
<dbReference type="GO" id="GO:0006303">
    <property type="term" value="P:double-strand break repair via nonhomologous end joining"/>
    <property type="evidence" value="ECO:0007669"/>
    <property type="project" value="UniProtKB-UniRule"/>
</dbReference>
<dbReference type="GO" id="GO:0003690">
    <property type="term" value="F:double-stranded DNA binding"/>
    <property type="evidence" value="ECO:0007669"/>
    <property type="project" value="UniProtKB-UniRule"/>
</dbReference>
<dbReference type="RefSeq" id="WP_312640199.1">
    <property type="nucleotide sequence ID" value="NZ_CP116967.1"/>
</dbReference>
<evidence type="ECO:0000259" key="4">
    <source>
        <dbReference type="SMART" id="SM00559"/>
    </source>
</evidence>
<gene>
    <name evidence="2" type="primary">ku</name>
    <name evidence="5" type="ORF">PP769_11490</name>
</gene>
<keyword evidence="2" id="KW-0234">DNA repair</keyword>
<dbReference type="EMBL" id="CP116967">
    <property type="protein sequence ID" value="WNM56601.1"/>
    <property type="molecule type" value="Genomic_DNA"/>
</dbReference>
<dbReference type="InterPro" id="IPR006164">
    <property type="entry name" value="DNA_bd_Ku70/Ku80"/>
</dbReference>
<dbReference type="PANTHER" id="PTHR41251">
    <property type="entry name" value="NON-HOMOLOGOUS END JOINING PROTEIN KU"/>
    <property type="match status" value="1"/>
</dbReference>
<dbReference type="SMART" id="SM00559">
    <property type="entry name" value="Ku78"/>
    <property type="match status" value="1"/>
</dbReference>
<organism evidence="5 6">
    <name type="scientific">Candidatus Nitrospira allomarina</name>
    <dbReference type="NCBI Taxonomy" id="3020900"/>
    <lineage>
        <taxon>Bacteria</taxon>
        <taxon>Pseudomonadati</taxon>
        <taxon>Nitrospirota</taxon>
        <taxon>Nitrospiria</taxon>
        <taxon>Nitrospirales</taxon>
        <taxon>Nitrospiraceae</taxon>
        <taxon>Nitrospira</taxon>
    </lineage>
</organism>
<dbReference type="AlphaFoldDB" id="A0AA96G841"/>
<dbReference type="CDD" id="cd00789">
    <property type="entry name" value="KU_like"/>
    <property type="match status" value="1"/>
</dbReference>
<evidence type="ECO:0000256" key="1">
    <source>
        <dbReference type="ARBA" id="ARBA00023125"/>
    </source>
</evidence>
<keyword evidence="2" id="KW-0227">DNA damage</keyword>
<dbReference type="InterPro" id="IPR016194">
    <property type="entry name" value="SPOC-like_C_dom_sf"/>
</dbReference>
<dbReference type="NCBIfam" id="TIGR02772">
    <property type="entry name" value="Ku_bact"/>
    <property type="match status" value="1"/>
</dbReference>
<comment type="function">
    <text evidence="2">With LigD forms a non-homologous end joining (NHEJ) DNA repair enzyme, which repairs dsDNA breaks with reduced fidelity. Binds linear dsDNA with 5'- and 3'- overhangs but not closed circular dsDNA nor ssDNA. Recruits and stimulates the ligase activity of LigD.</text>
</comment>
<comment type="similarity">
    <text evidence="2">Belongs to the prokaryotic Ku family.</text>
</comment>
<dbReference type="SUPFAM" id="SSF100939">
    <property type="entry name" value="SPOC domain-like"/>
    <property type="match status" value="1"/>
</dbReference>
<dbReference type="PIRSF" id="PIRSF006493">
    <property type="entry name" value="Prok_Ku"/>
    <property type="match status" value="1"/>
</dbReference>
<accession>A0AA96G841</accession>
<dbReference type="Proteomes" id="UP001302719">
    <property type="component" value="Chromosome"/>
</dbReference>
<evidence type="ECO:0000313" key="6">
    <source>
        <dbReference type="Proteomes" id="UP001302719"/>
    </source>
</evidence>
<dbReference type="FunFam" id="2.40.290.10:FF:000004">
    <property type="entry name" value="Non-homologous end joining protein Ku"/>
    <property type="match status" value="1"/>
</dbReference>
<dbReference type="Gene3D" id="2.40.290.10">
    <property type="match status" value="1"/>
</dbReference>
<dbReference type="PANTHER" id="PTHR41251:SF1">
    <property type="entry name" value="NON-HOMOLOGOUS END JOINING PROTEIN KU"/>
    <property type="match status" value="1"/>
</dbReference>
<dbReference type="Pfam" id="PF02735">
    <property type="entry name" value="Ku"/>
    <property type="match status" value="1"/>
</dbReference>
<dbReference type="GO" id="GO:0006310">
    <property type="term" value="P:DNA recombination"/>
    <property type="evidence" value="ECO:0007669"/>
    <property type="project" value="UniProtKB-KW"/>
</dbReference>
<evidence type="ECO:0000256" key="3">
    <source>
        <dbReference type="SAM" id="MobiDB-lite"/>
    </source>
</evidence>
<feature type="domain" description="Ku" evidence="4">
    <location>
        <begin position="53"/>
        <end position="181"/>
    </location>
</feature>
<keyword evidence="6" id="KW-1185">Reference proteome</keyword>
<feature type="region of interest" description="Disordered" evidence="3">
    <location>
        <begin position="262"/>
        <end position="286"/>
    </location>
</feature>
<keyword evidence="2" id="KW-0233">DNA recombination</keyword>
<dbReference type="HAMAP" id="MF_01875">
    <property type="entry name" value="Prokaryotic_Ku"/>
    <property type="match status" value="1"/>
</dbReference>
<feature type="compositionally biased region" description="Basic residues" evidence="3">
    <location>
        <begin position="270"/>
        <end position="286"/>
    </location>
</feature>
<dbReference type="KEGG" id="nall:PP769_11490"/>
<comment type="subunit">
    <text evidence="2">Homodimer. Interacts with LigD.</text>
</comment>